<evidence type="ECO:0000313" key="1">
    <source>
        <dbReference type="EMBL" id="KUM55593.1"/>
    </source>
</evidence>
<keyword evidence="2" id="KW-1185">Reference proteome</keyword>
<gene>
    <name evidence="1" type="ORF">ACN42_g11659</name>
</gene>
<reference evidence="1 2" key="1">
    <citation type="submission" date="2015-10" db="EMBL/GenBank/DDBJ databases">
        <title>Genome sequencing of Penicillium freii.</title>
        <authorList>
            <person name="Nguyen H.D."/>
            <person name="Visagie C.M."/>
            <person name="Seifert K.A."/>
        </authorList>
    </citation>
    <scope>NUCLEOTIDE SEQUENCE [LARGE SCALE GENOMIC DNA]</scope>
    <source>
        <strain evidence="1 2">DAOM 242723</strain>
    </source>
</reference>
<dbReference type="Proteomes" id="UP000055045">
    <property type="component" value="Unassembled WGS sequence"/>
</dbReference>
<dbReference type="AlphaFoldDB" id="A0A117NK60"/>
<protein>
    <submittedName>
        <fullName evidence="1">Uncharacterized protein</fullName>
    </submittedName>
</protein>
<sequence>MLLYTSSETIFVLANITALNKPNYSHLLPYLQVSQPEFPIDLPWRMNLVIIHFKFSINNRTMTVANDLVPIHLYKHSLHL</sequence>
<dbReference type="EMBL" id="LLXE01000761">
    <property type="protein sequence ID" value="KUM55593.1"/>
    <property type="molecule type" value="Genomic_DNA"/>
</dbReference>
<proteinExistence type="predicted"/>
<comment type="caution">
    <text evidence="1">The sequence shown here is derived from an EMBL/GenBank/DDBJ whole genome shotgun (WGS) entry which is preliminary data.</text>
</comment>
<name>A0A117NK60_PENFR</name>
<organism evidence="1 2">
    <name type="scientific">Penicillium freii</name>
    <dbReference type="NCBI Taxonomy" id="48697"/>
    <lineage>
        <taxon>Eukaryota</taxon>
        <taxon>Fungi</taxon>
        <taxon>Dikarya</taxon>
        <taxon>Ascomycota</taxon>
        <taxon>Pezizomycotina</taxon>
        <taxon>Eurotiomycetes</taxon>
        <taxon>Eurotiomycetidae</taxon>
        <taxon>Eurotiales</taxon>
        <taxon>Aspergillaceae</taxon>
        <taxon>Penicillium</taxon>
    </lineage>
</organism>
<evidence type="ECO:0000313" key="2">
    <source>
        <dbReference type="Proteomes" id="UP000055045"/>
    </source>
</evidence>
<accession>A0A117NK60</accession>